<reference evidence="2" key="1">
    <citation type="submission" date="2022-10" db="EMBL/GenBank/DDBJ databases">
        <title>Determination and structural analysis of whole genome sequence of Sarocladium strictum F4-1.</title>
        <authorList>
            <person name="Hu L."/>
            <person name="Jiang Y."/>
        </authorList>
    </citation>
    <scope>NUCLEOTIDE SEQUENCE</scope>
    <source>
        <strain evidence="2">F4-1</strain>
    </source>
</reference>
<dbReference type="Gene3D" id="3.40.630.30">
    <property type="match status" value="1"/>
</dbReference>
<gene>
    <name evidence="2" type="ORF">NLU13_5408</name>
</gene>
<dbReference type="PANTHER" id="PTHR42791">
    <property type="entry name" value="GNAT FAMILY ACETYLTRANSFERASE"/>
    <property type="match status" value="1"/>
</dbReference>
<dbReference type="Proteomes" id="UP001175261">
    <property type="component" value="Unassembled WGS sequence"/>
</dbReference>
<comment type="caution">
    <text evidence="2">The sequence shown here is derived from an EMBL/GenBank/DDBJ whole genome shotgun (WGS) entry which is preliminary data.</text>
</comment>
<dbReference type="InterPro" id="IPR052523">
    <property type="entry name" value="Trichothecene_AcTrans"/>
</dbReference>
<protein>
    <recommendedName>
        <fullName evidence="1">N-acetyltransferase domain-containing protein</fullName>
    </recommendedName>
</protein>
<evidence type="ECO:0000259" key="1">
    <source>
        <dbReference type="PROSITE" id="PS51186"/>
    </source>
</evidence>
<accession>A0AA39L7S2</accession>
<evidence type="ECO:0000313" key="3">
    <source>
        <dbReference type="Proteomes" id="UP001175261"/>
    </source>
</evidence>
<organism evidence="2 3">
    <name type="scientific">Sarocladium strictum</name>
    <name type="common">Black bundle disease fungus</name>
    <name type="synonym">Acremonium strictum</name>
    <dbReference type="NCBI Taxonomy" id="5046"/>
    <lineage>
        <taxon>Eukaryota</taxon>
        <taxon>Fungi</taxon>
        <taxon>Dikarya</taxon>
        <taxon>Ascomycota</taxon>
        <taxon>Pezizomycotina</taxon>
        <taxon>Sordariomycetes</taxon>
        <taxon>Hypocreomycetidae</taxon>
        <taxon>Hypocreales</taxon>
        <taxon>Sarocladiaceae</taxon>
        <taxon>Sarocladium</taxon>
    </lineage>
</organism>
<dbReference type="CDD" id="cd04301">
    <property type="entry name" value="NAT_SF"/>
    <property type="match status" value="1"/>
</dbReference>
<dbReference type="EMBL" id="JAPDFR010000004">
    <property type="protein sequence ID" value="KAK0387095.1"/>
    <property type="molecule type" value="Genomic_DNA"/>
</dbReference>
<evidence type="ECO:0000313" key="2">
    <source>
        <dbReference type="EMBL" id="KAK0387095.1"/>
    </source>
</evidence>
<proteinExistence type="predicted"/>
<dbReference type="InterPro" id="IPR016181">
    <property type="entry name" value="Acyl_CoA_acyltransferase"/>
</dbReference>
<dbReference type="SUPFAM" id="SSF55729">
    <property type="entry name" value="Acyl-CoA N-acyltransferases (Nat)"/>
    <property type="match status" value="1"/>
</dbReference>
<dbReference type="InterPro" id="IPR000182">
    <property type="entry name" value="GNAT_dom"/>
</dbReference>
<dbReference type="PROSITE" id="PS51186">
    <property type="entry name" value="GNAT"/>
    <property type="match status" value="1"/>
</dbReference>
<keyword evidence="3" id="KW-1185">Reference proteome</keyword>
<sequence length="253" mass="27856">MAAKPTQSGAAIELMSSSEDITVGFDVACACFGTQTRDGMWSAFNPAWDTPEGRKAGAQRMISRWNSITKDRNGDPNTVFLKATVPAPDDQSGTARKVVGFAIWIQLSMVDGHGDKPVEDLSETTDLNTLYPGNKDEHSYLIKLNRSFHAKRTEVVKAKASTSSPAVFALDMCVVDPEYQGRGIAKDLVRWGIAEAERRGGLELVTEASIMGRGVYEKLGFKPQWPEIVYEFDPQFESRSRPSNLFMRTGGEP</sequence>
<dbReference type="Pfam" id="PF00583">
    <property type="entry name" value="Acetyltransf_1"/>
    <property type="match status" value="1"/>
</dbReference>
<feature type="domain" description="N-acetyltransferase" evidence="1">
    <location>
        <begin position="110"/>
        <end position="242"/>
    </location>
</feature>
<name>A0AA39L7S2_SARSR</name>
<dbReference type="GO" id="GO:0016747">
    <property type="term" value="F:acyltransferase activity, transferring groups other than amino-acyl groups"/>
    <property type="evidence" value="ECO:0007669"/>
    <property type="project" value="InterPro"/>
</dbReference>
<dbReference type="AlphaFoldDB" id="A0AA39L7S2"/>
<dbReference type="PANTHER" id="PTHR42791:SF14">
    <property type="entry name" value="N-ACETYLTRANSFERASE DOMAIN-CONTAINING PROTEIN"/>
    <property type="match status" value="1"/>
</dbReference>